<dbReference type="InterPro" id="IPR037294">
    <property type="entry name" value="ABC_BtuC-like"/>
</dbReference>
<feature type="transmembrane region" description="Helical" evidence="7">
    <location>
        <begin position="14"/>
        <end position="32"/>
    </location>
</feature>
<dbReference type="Pfam" id="PF00950">
    <property type="entry name" value="ABC-3"/>
    <property type="match status" value="1"/>
</dbReference>
<dbReference type="GO" id="GO:0055085">
    <property type="term" value="P:transmembrane transport"/>
    <property type="evidence" value="ECO:0007669"/>
    <property type="project" value="InterPro"/>
</dbReference>
<keyword evidence="5 7" id="KW-0472">Membrane</keyword>
<evidence type="ECO:0000313" key="8">
    <source>
        <dbReference type="EMBL" id="MBB5020882.1"/>
    </source>
</evidence>
<keyword evidence="4 7" id="KW-1133">Transmembrane helix</keyword>
<keyword evidence="3 6" id="KW-0812">Transmembrane</keyword>
<evidence type="ECO:0000256" key="3">
    <source>
        <dbReference type="ARBA" id="ARBA00022692"/>
    </source>
</evidence>
<organism evidence="8 9">
    <name type="scientific">Desulfurispira natronophila</name>
    <dbReference type="NCBI Taxonomy" id="682562"/>
    <lineage>
        <taxon>Bacteria</taxon>
        <taxon>Pseudomonadati</taxon>
        <taxon>Chrysiogenota</taxon>
        <taxon>Chrysiogenia</taxon>
        <taxon>Chrysiogenales</taxon>
        <taxon>Chrysiogenaceae</taxon>
        <taxon>Desulfurispira</taxon>
    </lineage>
</organism>
<name>A0A7W8DFZ1_9BACT</name>
<dbReference type="GO" id="GO:0010043">
    <property type="term" value="P:response to zinc ion"/>
    <property type="evidence" value="ECO:0007669"/>
    <property type="project" value="TreeGrafter"/>
</dbReference>
<comment type="similarity">
    <text evidence="2 6">Belongs to the ABC-3 integral membrane protein family.</text>
</comment>
<evidence type="ECO:0000256" key="1">
    <source>
        <dbReference type="ARBA" id="ARBA00004141"/>
    </source>
</evidence>
<protein>
    <submittedName>
        <fullName evidence="8">Zinc transport system permease protein</fullName>
    </submittedName>
</protein>
<dbReference type="AlphaFoldDB" id="A0A7W8DFZ1"/>
<accession>A0A7W8DFZ1</accession>
<keyword evidence="9" id="KW-1185">Reference proteome</keyword>
<evidence type="ECO:0000256" key="2">
    <source>
        <dbReference type="ARBA" id="ARBA00008034"/>
    </source>
</evidence>
<gene>
    <name evidence="8" type="ORF">HNR37_000185</name>
</gene>
<feature type="transmembrane region" description="Helical" evidence="7">
    <location>
        <begin position="97"/>
        <end position="120"/>
    </location>
</feature>
<dbReference type="GO" id="GO:0043190">
    <property type="term" value="C:ATP-binding cassette (ABC) transporter complex"/>
    <property type="evidence" value="ECO:0007669"/>
    <property type="project" value="InterPro"/>
</dbReference>
<feature type="transmembrane region" description="Helical" evidence="7">
    <location>
        <begin position="227"/>
        <end position="248"/>
    </location>
</feature>
<dbReference type="Gene3D" id="1.10.3470.10">
    <property type="entry name" value="ABC transporter involved in vitamin B12 uptake, BtuC"/>
    <property type="match status" value="1"/>
</dbReference>
<dbReference type="EMBL" id="JACHID010000001">
    <property type="protein sequence ID" value="MBB5020882.1"/>
    <property type="molecule type" value="Genomic_DNA"/>
</dbReference>
<dbReference type="InterPro" id="IPR001626">
    <property type="entry name" value="ABC_TroCD"/>
</dbReference>
<feature type="transmembrane region" description="Helical" evidence="7">
    <location>
        <begin position="39"/>
        <end position="58"/>
    </location>
</feature>
<keyword evidence="6" id="KW-0813">Transport</keyword>
<dbReference type="Proteomes" id="UP000528322">
    <property type="component" value="Unassembled WGS sequence"/>
</dbReference>
<feature type="transmembrane region" description="Helical" evidence="7">
    <location>
        <begin position="179"/>
        <end position="197"/>
    </location>
</feature>
<feature type="transmembrane region" description="Helical" evidence="7">
    <location>
        <begin position="64"/>
        <end position="85"/>
    </location>
</feature>
<evidence type="ECO:0000313" key="9">
    <source>
        <dbReference type="Proteomes" id="UP000528322"/>
    </source>
</evidence>
<comment type="subcellular location">
    <subcellularLocation>
        <location evidence="6">Cell membrane</location>
        <topology evidence="6">Multi-pass membrane protein</topology>
    </subcellularLocation>
    <subcellularLocation>
        <location evidence="1">Membrane</location>
        <topology evidence="1">Multi-pass membrane protein</topology>
    </subcellularLocation>
</comment>
<proteinExistence type="inferred from homology"/>
<evidence type="ECO:0000256" key="5">
    <source>
        <dbReference type="ARBA" id="ARBA00023136"/>
    </source>
</evidence>
<feature type="transmembrane region" description="Helical" evidence="7">
    <location>
        <begin position="140"/>
        <end position="158"/>
    </location>
</feature>
<dbReference type="PANTHER" id="PTHR30477">
    <property type="entry name" value="ABC-TRANSPORTER METAL-BINDING PROTEIN"/>
    <property type="match status" value="1"/>
</dbReference>
<sequence>MIEAFFQYSFIQRAVLAGVMVGFIAPLIGVYLVMRRLSLIADALSHVTLAGIAAGMLWNKVFPALLLSPVITGMGASVIGALCIEKLRKVYRHYQELSIPIILAAGVGLGVVLISMADGFNADLFGYLFGSVVAVSPLDLKLITSTSLLVIAIIAVTYRPMFYLAFDEEGARIAGIPHRLLNTIFIFLVALVIAVGMRVVGVLLISSMITLPVAASLQIARSFWQTIIYSIVFAQLAIITGLVLSFYLDWASGGTIVLVAVALLLLCMGYRHLTRRE</sequence>
<comment type="caution">
    <text evidence="8">The sequence shown here is derived from an EMBL/GenBank/DDBJ whole genome shotgun (WGS) entry which is preliminary data.</text>
</comment>
<dbReference type="CDD" id="cd06550">
    <property type="entry name" value="TM_ABC_iron-siderophores_like"/>
    <property type="match status" value="1"/>
</dbReference>
<reference evidence="8 9" key="1">
    <citation type="submission" date="2020-08" db="EMBL/GenBank/DDBJ databases">
        <title>Genomic Encyclopedia of Type Strains, Phase IV (KMG-IV): sequencing the most valuable type-strain genomes for metagenomic binning, comparative biology and taxonomic classification.</title>
        <authorList>
            <person name="Goeker M."/>
        </authorList>
    </citation>
    <scope>NUCLEOTIDE SEQUENCE [LARGE SCALE GENOMIC DNA]</scope>
    <source>
        <strain evidence="8 9">DSM 22071</strain>
    </source>
</reference>
<feature type="transmembrane region" description="Helical" evidence="7">
    <location>
        <begin position="254"/>
        <end position="273"/>
    </location>
</feature>
<dbReference type="RefSeq" id="WP_183728477.1">
    <property type="nucleotide sequence ID" value="NZ_JACHID010000001.1"/>
</dbReference>
<dbReference type="SUPFAM" id="SSF81345">
    <property type="entry name" value="ABC transporter involved in vitamin B12 uptake, BtuC"/>
    <property type="match status" value="1"/>
</dbReference>
<dbReference type="PANTHER" id="PTHR30477:SF22">
    <property type="entry name" value="METAL ABC TRANSPORTER PERMEASE"/>
    <property type="match status" value="1"/>
</dbReference>
<evidence type="ECO:0000256" key="7">
    <source>
        <dbReference type="SAM" id="Phobius"/>
    </source>
</evidence>
<evidence type="ECO:0000256" key="4">
    <source>
        <dbReference type="ARBA" id="ARBA00022989"/>
    </source>
</evidence>
<evidence type="ECO:0000256" key="6">
    <source>
        <dbReference type="RuleBase" id="RU003943"/>
    </source>
</evidence>